<evidence type="ECO:0000256" key="4">
    <source>
        <dbReference type="ARBA" id="ARBA00012477"/>
    </source>
</evidence>
<dbReference type="Pfam" id="PF23023">
    <property type="entry name" value="Anti-Pycsar_Apyc1"/>
    <property type="match status" value="1"/>
</dbReference>
<evidence type="ECO:0000256" key="3">
    <source>
        <dbReference type="ARBA" id="ARBA00007823"/>
    </source>
</evidence>
<dbReference type="OrthoDB" id="527344at2759"/>
<keyword evidence="14" id="KW-1185">Reference proteome</keyword>
<keyword evidence="9" id="KW-0378">Hydrolase</keyword>
<dbReference type="PANTHER" id="PTHR12553">
    <property type="entry name" value="ZINC PHOSPHODIESTERASE ELAC PROTEIN 2"/>
    <property type="match status" value="1"/>
</dbReference>
<dbReference type="Proteomes" id="UP000800092">
    <property type="component" value="Unassembled WGS sequence"/>
</dbReference>
<feature type="compositionally biased region" description="Acidic residues" evidence="11">
    <location>
        <begin position="873"/>
        <end position="899"/>
    </location>
</feature>
<dbReference type="GO" id="GO:0046872">
    <property type="term" value="F:metal ion binding"/>
    <property type="evidence" value="ECO:0007669"/>
    <property type="project" value="UniProtKB-KW"/>
</dbReference>
<feature type="compositionally biased region" description="Pro residues" evidence="11">
    <location>
        <begin position="727"/>
        <end position="739"/>
    </location>
</feature>
<keyword evidence="10" id="KW-0862">Zinc</keyword>
<comment type="catalytic activity">
    <reaction evidence="1">
        <text>Endonucleolytic cleavage of RNA, removing extra 3' nucleotides from tRNA precursor, generating 3' termini of tRNAs. A 3'-hydroxy group is left at the tRNA terminus and a 5'-phosphoryl group is left at the trailer molecule.</text>
        <dbReference type="EC" id="3.1.26.11"/>
    </reaction>
</comment>
<comment type="similarity">
    <text evidence="3">Belongs to the RNase Z family.</text>
</comment>
<comment type="cofactor">
    <cofactor evidence="2">
        <name>Zn(2+)</name>
        <dbReference type="ChEBI" id="CHEBI:29105"/>
    </cofactor>
</comment>
<feature type="region of interest" description="Disordered" evidence="11">
    <location>
        <begin position="870"/>
        <end position="922"/>
    </location>
</feature>
<feature type="compositionally biased region" description="Basic and acidic residues" evidence="11">
    <location>
        <begin position="87"/>
        <end position="103"/>
    </location>
</feature>
<evidence type="ECO:0000313" key="13">
    <source>
        <dbReference type="EMBL" id="KAF2238335.1"/>
    </source>
</evidence>
<dbReference type="SUPFAM" id="SSF56281">
    <property type="entry name" value="Metallo-hydrolase/oxidoreductase"/>
    <property type="match status" value="2"/>
</dbReference>
<evidence type="ECO:0000256" key="9">
    <source>
        <dbReference type="ARBA" id="ARBA00022801"/>
    </source>
</evidence>
<reference evidence="13" key="1">
    <citation type="journal article" date="2020" name="Stud. Mycol.">
        <title>101 Dothideomycetes genomes: a test case for predicting lifestyles and emergence of pathogens.</title>
        <authorList>
            <person name="Haridas S."/>
            <person name="Albert R."/>
            <person name="Binder M."/>
            <person name="Bloem J."/>
            <person name="Labutti K."/>
            <person name="Salamov A."/>
            <person name="Andreopoulos B."/>
            <person name="Baker S."/>
            <person name="Barry K."/>
            <person name="Bills G."/>
            <person name="Bluhm B."/>
            <person name="Cannon C."/>
            <person name="Castanera R."/>
            <person name="Culley D."/>
            <person name="Daum C."/>
            <person name="Ezra D."/>
            <person name="Gonzalez J."/>
            <person name="Henrissat B."/>
            <person name="Kuo A."/>
            <person name="Liang C."/>
            <person name="Lipzen A."/>
            <person name="Lutzoni F."/>
            <person name="Magnuson J."/>
            <person name="Mondo S."/>
            <person name="Nolan M."/>
            <person name="Ohm R."/>
            <person name="Pangilinan J."/>
            <person name="Park H.-J."/>
            <person name="Ramirez L."/>
            <person name="Alfaro M."/>
            <person name="Sun H."/>
            <person name="Tritt A."/>
            <person name="Yoshinaga Y."/>
            <person name="Zwiers L.-H."/>
            <person name="Turgeon B."/>
            <person name="Goodwin S."/>
            <person name="Spatafora J."/>
            <person name="Crous P."/>
            <person name="Grigoriev I."/>
        </authorList>
    </citation>
    <scope>NUCLEOTIDE SEQUENCE</scope>
    <source>
        <strain evidence="13">Tuck. ex Michener</strain>
    </source>
</reference>
<dbReference type="GO" id="GO:0042781">
    <property type="term" value="F:3'-tRNA processing endoribonuclease activity"/>
    <property type="evidence" value="ECO:0007669"/>
    <property type="project" value="UniProtKB-EC"/>
</dbReference>
<dbReference type="Pfam" id="PF13691">
    <property type="entry name" value="Lactamase_B_4"/>
    <property type="match status" value="1"/>
</dbReference>
<dbReference type="InterPro" id="IPR047151">
    <property type="entry name" value="RNZ2-like"/>
</dbReference>
<evidence type="ECO:0000256" key="10">
    <source>
        <dbReference type="ARBA" id="ARBA00022833"/>
    </source>
</evidence>
<dbReference type="PANTHER" id="PTHR12553:SF49">
    <property type="entry name" value="ZINC PHOSPHODIESTERASE ELAC PROTEIN 2"/>
    <property type="match status" value="1"/>
</dbReference>
<dbReference type="InterPro" id="IPR027794">
    <property type="entry name" value="tRNase_Z_dom"/>
</dbReference>
<dbReference type="EMBL" id="ML991776">
    <property type="protein sequence ID" value="KAF2238335.1"/>
    <property type="molecule type" value="Genomic_DNA"/>
</dbReference>
<evidence type="ECO:0000256" key="1">
    <source>
        <dbReference type="ARBA" id="ARBA00000402"/>
    </source>
</evidence>
<proteinExistence type="inferred from homology"/>
<keyword evidence="6" id="KW-0540">Nuclease</keyword>
<protein>
    <recommendedName>
        <fullName evidence="4">ribonuclease Z</fullName>
        <ecNumber evidence="4">3.1.26.11</ecNumber>
    </recommendedName>
</protein>
<organism evidence="13 14">
    <name type="scientific">Viridothelium virens</name>
    <name type="common">Speckled blister lichen</name>
    <name type="synonym">Trypethelium virens</name>
    <dbReference type="NCBI Taxonomy" id="1048519"/>
    <lineage>
        <taxon>Eukaryota</taxon>
        <taxon>Fungi</taxon>
        <taxon>Dikarya</taxon>
        <taxon>Ascomycota</taxon>
        <taxon>Pezizomycotina</taxon>
        <taxon>Dothideomycetes</taxon>
        <taxon>Dothideomycetes incertae sedis</taxon>
        <taxon>Trypetheliales</taxon>
        <taxon>Trypetheliaceae</taxon>
        <taxon>Viridothelium</taxon>
    </lineage>
</organism>
<name>A0A6A6HJM0_VIRVR</name>
<dbReference type="InterPro" id="IPR036866">
    <property type="entry name" value="RibonucZ/Hydroxyglut_hydro"/>
</dbReference>
<evidence type="ECO:0000256" key="7">
    <source>
        <dbReference type="ARBA" id="ARBA00022723"/>
    </source>
</evidence>
<gene>
    <name evidence="13" type="ORF">EV356DRAFT_440740</name>
</gene>
<evidence type="ECO:0000313" key="14">
    <source>
        <dbReference type="Proteomes" id="UP000800092"/>
    </source>
</evidence>
<evidence type="ECO:0000256" key="5">
    <source>
        <dbReference type="ARBA" id="ARBA00022694"/>
    </source>
</evidence>
<accession>A0A6A6HJM0</accession>
<dbReference type="CDD" id="cd07718">
    <property type="entry name" value="RNaseZ_ELAC1_ELAC2-C-term-like_MBL-fold"/>
    <property type="match status" value="1"/>
</dbReference>
<keyword evidence="8" id="KW-0255">Endonuclease</keyword>
<evidence type="ECO:0000256" key="11">
    <source>
        <dbReference type="SAM" id="MobiDB-lite"/>
    </source>
</evidence>
<dbReference type="Gene3D" id="3.60.15.10">
    <property type="entry name" value="Ribonuclease Z/Hydroxyacylglutathione hydrolase-like"/>
    <property type="match status" value="2"/>
</dbReference>
<dbReference type="GO" id="GO:0005739">
    <property type="term" value="C:mitochondrion"/>
    <property type="evidence" value="ECO:0007669"/>
    <property type="project" value="TreeGrafter"/>
</dbReference>
<keyword evidence="5" id="KW-0819">tRNA processing</keyword>
<keyword evidence="7" id="KW-0479">Metal-binding</keyword>
<feature type="region of interest" description="Disordered" evidence="11">
    <location>
        <begin position="718"/>
        <end position="746"/>
    </location>
</feature>
<feature type="domain" description="tRNase Z endonuclease" evidence="12">
    <location>
        <begin position="6"/>
        <end position="68"/>
    </location>
</feature>
<feature type="region of interest" description="Disordered" evidence="11">
    <location>
        <begin position="969"/>
        <end position="1010"/>
    </location>
</feature>
<feature type="compositionally biased region" description="Basic and acidic residues" evidence="11">
    <location>
        <begin position="987"/>
        <end position="1010"/>
    </location>
</feature>
<sequence>MKCYIQFLTTPTADTRGTAILLHFDNKRYIIGNIHEGLQRALIQLGPKLGKVGEIFMTGRMEWSNVGGLLGMVLTLADSAASSAAAKAEDREKSLKRKAEREQMNGGLSQGGGGDSEPLKGVQLDEMSRLTLFGAPNLNHLLATARKFIFRKGMPLEAIEIEDQNGKDQDRKWAPTWSDENVKVWAMSVLPQSPLTEQTIGSAPLNPRKRSFDMVDVADADDMTKEQLRARNLQVTKAVVSDMFASQWSLDALFETPLSEVRLPAALFVRDAKTKKIERYTGPVPGGRETLPDITVLVRKPWPGANVKSLPRTEPAKEAISYIFCCHSARGRFRPEEAIKLGVAKHDFRRLAAGESVFTTDGTTVYPHMVLESSRPGNGVAVVDIPTADYLEPLINREEWRSEAVAGVGAIVWLLGKDVSQSPALRGFMEEFKHLQHIISSPDHSMNRLSLDSAASATIRLSQMDSDRYQPLISTNNATLETNGPTPNQDLPKSVHIPERGEVLNLMPRFERDDRPKVPLLDIEAVKAETSADVLSSASEATRGIAADEMELRQWADGLPSNDAEIITLGTGSALPSKYRNVSATLVRVPGYGSVLLDCGENTLGQLQRIAKPDELREILRDLRIIWISHMHADHHLGIVSVIRAWYTEVHGAQPADTIPFSSDLHSNPAKLMKENRLAIISEGSMLQWLHEYSAVEDYGYSRLAPIAITPANPSQNIASSLQCPPSTNPPISPTPPIPQRGNASSPSPLLSPLLLNLRSITAVRIPHCRGSLALTLTFPSGLKLAYSGDGRPSRRFAAVGRDAHVLIHEATFDDELRGDAVAKKHSTTGEALRVGAWMRARAVVLTHFSQRYQKVPVLEGVVEAVGRGEGLGAEEEEEVEGEGDGPVDAGDELMGDVSDDAKARAEASSTGKAVSARRSVADSELEETAAAARNMKIAIAFDYMRLRIGDIAKMSYFTPALRQMFKDDESAKDEGVGKPTTGSAKAEVKKKLKEKASKESMKPASGERS</sequence>
<dbReference type="GO" id="GO:1990180">
    <property type="term" value="P:mitochondrial tRNA 3'-end processing"/>
    <property type="evidence" value="ECO:0007669"/>
    <property type="project" value="TreeGrafter"/>
</dbReference>
<dbReference type="AlphaFoldDB" id="A0A6A6HJM0"/>
<evidence type="ECO:0000256" key="8">
    <source>
        <dbReference type="ARBA" id="ARBA00022759"/>
    </source>
</evidence>
<feature type="region of interest" description="Disordered" evidence="11">
    <location>
        <begin position="87"/>
        <end position="118"/>
    </location>
</feature>
<evidence type="ECO:0000259" key="12">
    <source>
        <dbReference type="Pfam" id="PF13691"/>
    </source>
</evidence>
<dbReference type="EC" id="3.1.26.11" evidence="4"/>
<evidence type="ECO:0000256" key="2">
    <source>
        <dbReference type="ARBA" id="ARBA00001947"/>
    </source>
</evidence>
<evidence type="ECO:0000256" key="6">
    <source>
        <dbReference type="ARBA" id="ARBA00022722"/>
    </source>
</evidence>